<evidence type="ECO:0000313" key="2">
    <source>
        <dbReference type="EMBL" id="MDJ1112952.1"/>
    </source>
</evidence>
<dbReference type="Pfam" id="PF18986">
    <property type="entry name" value="DUF5719"/>
    <property type="match status" value="1"/>
</dbReference>
<feature type="region of interest" description="Disordered" evidence="1">
    <location>
        <begin position="80"/>
        <end position="103"/>
    </location>
</feature>
<evidence type="ECO:0000256" key="1">
    <source>
        <dbReference type="SAM" id="MobiDB-lite"/>
    </source>
</evidence>
<feature type="compositionally biased region" description="Polar residues" evidence="1">
    <location>
        <begin position="81"/>
        <end position="91"/>
    </location>
</feature>
<dbReference type="InterPro" id="IPR043777">
    <property type="entry name" value="DUF5719"/>
</dbReference>
<comment type="caution">
    <text evidence="2">The sequence shown here is derived from an EMBL/GenBank/DDBJ whole genome shotgun (WGS) entry which is preliminary data.</text>
</comment>
<reference evidence="2 3" key="1">
    <citation type="submission" date="2023-05" db="EMBL/GenBank/DDBJ databases">
        <title>Microbacterium dauci sp.nov., Isolated from Carrot Rhizosphere Soil.</title>
        <authorList>
            <person name="Xiao Z."/>
            <person name="Zheng J."/>
        </authorList>
    </citation>
    <scope>NUCLEOTIDE SEQUENCE [LARGE SCALE GENOMIC DNA]</scope>
    <source>
        <strain evidence="2 3">LX3-4</strain>
    </source>
</reference>
<name>A0ABT6ZBE0_9MICO</name>
<gene>
    <name evidence="2" type="ORF">QNI14_00640</name>
</gene>
<accession>A0ABT6ZBE0</accession>
<keyword evidence="3" id="KW-1185">Reference proteome</keyword>
<dbReference type="RefSeq" id="WP_283714257.1">
    <property type="nucleotide sequence ID" value="NZ_JASJND010000001.1"/>
</dbReference>
<proteinExistence type="predicted"/>
<dbReference type="Proteomes" id="UP001321481">
    <property type="component" value="Unassembled WGS sequence"/>
</dbReference>
<protein>
    <submittedName>
        <fullName evidence="2">DUF5719 family protein</fullName>
    </submittedName>
</protein>
<evidence type="ECO:0000313" key="3">
    <source>
        <dbReference type="Proteomes" id="UP001321481"/>
    </source>
</evidence>
<organism evidence="2 3">
    <name type="scientific">Microbacterium dauci</name>
    <dbReference type="NCBI Taxonomy" id="3048008"/>
    <lineage>
        <taxon>Bacteria</taxon>
        <taxon>Bacillati</taxon>
        <taxon>Actinomycetota</taxon>
        <taxon>Actinomycetes</taxon>
        <taxon>Micrococcales</taxon>
        <taxon>Microbacteriaceae</taxon>
        <taxon>Microbacterium</taxon>
    </lineage>
</organism>
<sequence>MSGIRSGARIALGAALSAGIVAAVALAVPATWPTVTREVQTVTAAPEPSTSRLACGGSTLALGRDIEDVSALQAAGAQRVTVGSTPGTEATSGEIAPADVPDGRPAAAFTAEPQDGARTDLAAAGSTSVDADDLAGFAASACTPPAMESWLIAGSGLTGAADLVVIANPGDVASRVALTVYGATGETTPDAGADILVPAGSQRVVPLAALALGEQSPVVLVSATQAPVQATLQSSITRTLVPGGIDQAGATAAPDTTQTIPAVVGTSDAGVGASVRLLAPSDDTTARLTVTPVGETEPVFEVDGLALVAGVPLEVDVDELPAGRYRVDLEAAAPVVSSLWSATGIGAGSDFAWFAAADAISVPTLFAVAAGPAPRLTLTAEGDADVEVELTAAAGGGVASTVLVPAGGSVTVPVDARSVYLLDARDETIRANITYAGDGAIASYAVAPADAAAAPVVVRPR</sequence>
<dbReference type="EMBL" id="JASJND010000001">
    <property type="protein sequence ID" value="MDJ1112952.1"/>
    <property type="molecule type" value="Genomic_DNA"/>
</dbReference>